<dbReference type="AlphaFoldDB" id="A0A1F7F007"/>
<reference evidence="5 6" key="1">
    <citation type="journal article" date="2016" name="Nat. Commun.">
        <title>Thousands of microbial genomes shed light on interconnected biogeochemical processes in an aquifer system.</title>
        <authorList>
            <person name="Anantharaman K."/>
            <person name="Brown C.T."/>
            <person name="Hug L.A."/>
            <person name="Sharon I."/>
            <person name="Castelle C.J."/>
            <person name="Probst A.J."/>
            <person name="Thomas B.C."/>
            <person name="Singh A."/>
            <person name="Wilkins M.J."/>
            <person name="Karaoz U."/>
            <person name="Brodie E.L."/>
            <person name="Williams K.H."/>
            <person name="Hubbard S.S."/>
            <person name="Banfield J.F."/>
        </authorList>
    </citation>
    <scope>NUCLEOTIDE SEQUENCE [LARGE SCALE GENOMIC DNA]</scope>
</reference>
<evidence type="ECO:0000256" key="3">
    <source>
        <dbReference type="HAMAP-Rule" id="MF_00376"/>
    </source>
</evidence>
<comment type="caution">
    <text evidence="5">The sequence shown here is derived from an EMBL/GenBank/DDBJ whole genome shotgun (WGS) entry which is preliminary data.</text>
</comment>
<comment type="similarity">
    <text evidence="3">Belongs to the CoaE family.</text>
</comment>
<keyword evidence="2 3" id="KW-0067">ATP-binding</keyword>
<dbReference type="CDD" id="cd02022">
    <property type="entry name" value="DPCK"/>
    <property type="match status" value="1"/>
</dbReference>
<dbReference type="UniPathway" id="UPA00241">
    <property type="reaction ID" value="UER00356"/>
</dbReference>
<comment type="catalytic activity">
    <reaction evidence="3">
        <text>3'-dephospho-CoA + ATP = ADP + CoA + H(+)</text>
        <dbReference type="Rhea" id="RHEA:18245"/>
        <dbReference type="ChEBI" id="CHEBI:15378"/>
        <dbReference type="ChEBI" id="CHEBI:30616"/>
        <dbReference type="ChEBI" id="CHEBI:57287"/>
        <dbReference type="ChEBI" id="CHEBI:57328"/>
        <dbReference type="ChEBI" id="CHEBI:456216"/>
        <dbReference type="EC" id="2.7.1.24"/>
    </reaction>
</comment>
<gene>
    <name evidence="3" type="primary">coaE</name>
    <name evidence="5" type="ORF">A2519_00090</name>
</gene>
<proteinExistence type="inferred from homology"/>
<feature type="binding site" evidence="3">
    <location>
        <begin position="10"/>
        <end position="15"/>
    </location>
    <ligand>
        <name>ATP</name>
        <dbReference type="ChEBI" id="CHEBI:30616"/>
    </ligand>
</feature>
<protein>
    <recommendedName>
        <fullName evidence="3 4">Dephospho-CoA kinase</fullName>
        <ecNumber evidence="3 4">2.7.1.24</ecNumber>
    </recommendedName>
    <alternativeName>
        <fullName evidence="3">Dephosphocoenzyme A kinase</fullName>
    </alternativeName>
</protein>
<dbReference type="InterPro" id="IPR027417">
    <property type="entry name" value="P-loop_NTPase"/>
</dbReference>
<evidence type="ECO:0000256" key="4">
    <source>
        <dbReference type="NCBIfam" id="TIGR00152"/>
    </source>
</evidence>
<dbReference type="GO" id="GO:0004140">
    <property type="term" value="F:dephospho-CoA kinase activity"/>
    <property type="evidence" value="ECO:0007669"/>
    <property type="project" value="UniProtKB-UniRule"/>
</dbReference>
<dbReference type="SUPFAM" id="SSF52540">
    <property type="entry name" value="P-loop containing nucleoside triphosphate hydrolases"/>
    <property type="match status" value="1"/>
</dbReference>
<dbReference type="GO" id="GO:0015937">
    <property type="term" value="P:coenzyme A biosynthetic process"/>
    <property type="evidence" value="ECO:0007669"/>
    <property type="project" value="UniProtKB-UniRule"/>
</dbReference>
<dbReference type="HAMAP" id="MF_00376">
    <property type="entry name" value="Dephospho_CoA_kinase"/>
    <property type="match status" value="1"/>
</dbReference>
<dbReference type="Pfam" id="PF01121">
    <property type="entry name" value="CoaE"/>
    <property type="match status" value="1"/>
</dbReference>
<dbReference type="EC" id="2.7.1.24" evidence="3 4"/>
<comment type="function">
    <text evidence="3">Catalyzes the phosphorylation of the 3'-hydroxyl group of dephosphocoenzyme A to form coenzyme A.</text>
</comment>
<dbReference type="InterPro" id="IPR001977">
    <property type="entry name" value="Depp_CoAkinase"/>
</dbReference>
<keyword evidence="1 3" id="KW-0547">Nucleotide-binding</keyword>
<sequence length="202" mass="22306">MVIGITGNVGSGKSTVARLIQEQTGGKVVDADEIGHHLLATNPDIQRQVQLAFGPEILDGPGRISRKQLGAYVFADPERLTVLNQIFYQPLVYEVRLEITKALRVFTTVILDAALIVEWGVQKDLDTLITVTAAPLVRLQRLMEQRRLLKEEAVERIEAQAPESLKIEAANIVITNEGSLDELRVQVEAAMANLGFARREAE</sequence>
<keyword evidence="3 5" id="KW-0418">Kinase</keyword>
<evidence type="ECO:0000313" key="6">
    <source>
        <dbReference type="Proteomes" id="UP000179243"/>
    </source>
</evidence>
<dbReference type="PROSITE" id="PS51219">
    <property type="entry name" value="DPCK"/>
    <property type="match status" value="1"/>
</dbReference>
<evidence type="ECO:0000256" key="2">
    <source>
        <dbReference type="ARBA" id="ARBA00022840"/>
    </source>
</evidence>
<keyword evidence="3" id="KW-0808">Transferase</keyword>
<accession>A0A1F7F007</accession>
<dbReference type="GO" id="GO:0005524">
    <property type="term" value="F:ATP binding"/>
    <property type="evidence" value="ECO:0007669"/>
    <property type="project" value="UniProtKB-UniRule"/>
</dbReference>
<dbReference type="PANTHER" id="PTHR10695">
    <property type="entry name" value="DEPHOSPHO-COA KINASE-RELATED"/>
    <property type="match status" value="1"/>
</dbReference>
<dbReference type="Gene3D" id="3.40.50.300">
    <property type="entry name" value="P-loop containing nucleotide triphosphate hydrolases"/>
    <property type="match status" value="1"/>
</dbReference>
<comment type="pathway">
    <text evidence="3">Cofactor biosynthesis; coenzyme A biosynthesis; CoA from (R)-pantothenate: step 5/5.</text>
</comment>
<dbReference type="GO" id="GO:0005737">
    <property type="term" value="C:cytoplasm"/>
    <property type="evidence" value="ECO:0007669"/>
    <property type="project" value="UniProtKB-SubCell"/>
</dbReference>
<comment type="subcellular location">
    <subcellularLocation>
        <location evidence="3">Cytoplasm</location>
    </subcellularLocation>
</comment>
<keyword evidence="3" id="KW-0173">Coenzyme A biosynthesis</keyword>
<evidence type="ECO:0000256" key="1">
    <source>
        <dbReference type="ARBA" id="ARBA00022741"/>
    </source>
</evidence>
<evidence type="ECO:0000313" key="5">
    <source>
        <dbReference type="EMBL" id="OGJ99892.1"/>
    </source>
</evidence>
<organism evidence="5 6">
    <name type="scientific">Candidatus Raymondbacteria bacterium RIFOXYD12_FULL_49_13</name>
    <dbReference type="NCBI Taxonomy" id="1817890"/>
    <lineage>
        <taxon>Bacteria</taxon>
        <taxon>Raymondiibacteriota</taxon>
    </lineage>
</organism>
<dbReference type="EMBL" id="MFYX01000157">
    <property type="protein sequence ID" value="OGJ99892.1"/>
    <property type="molecule type" value="Genomic_DNA"/>
</dbReference>
<name>A0A1F7F007_UNCRA</name>
<keyword evidence="3" id="KW-0963">Cytoplasm</keyword>
<dbReference type="Proteomes" id="UP000179243">
    <property type="component" value="Unassembled WGS sequence"/>
</dbReference>
<dbReference type="PANTHER" id="PTHR10695:SF46">
    <property type="entry name" value="BIFUNCTIONAL COENZYME A SYNTHASE-RELATED"/>
    <property type="match status" value="1"/>
</dbReference>
<dbReference type="NCBIfam" id="TIGR00152">
    <property type="entry name" value="dephospho-CoA kinase"/>
    <property type="match status" value="1"/>
</dbReference>